<sequence length="303" mass="34574">MRALSVITFLVLTQSNQLGLVRAETPIKVEAKPLLLESYIPPAMQILAYLTEMMKYDLRPTTTPPYGPTTTSTMRPTPYHRPGIYAPLKPPGPEAYQPAQRSDSYKAFVESLKQPSGADYFQRYKLGQRASKSIQNPAGGDDNDDILDRVAAYFGRNFADTLRLVKEVDKDVPNNIDEQSQEFLKRYDDSNFKSELLRQKQIPPTRAYVSLLSLYDTLNQESKRQGLNKYTGYTEQMLKELADISSDTSAYQLRIVLKRIIDRRDTPRQEITSKIQRLINDLDDFNGYLISALKYIPPLAFSL</sequence>
<dbReference type="Proteomes" id="UP001153712">
    <property type="component" value="Chromosome 4"/>
</dbReference>
<keyword evidence="1" id="KW-0732">Signal</keyword>
<evidence type="ECO:0000256" key="1">
    <source>
        <dbReference type="SAM" id="SignalP"/>
    </source>
</evidence>
<reference evidence="2" key="1">
    <citation type="submission" date="2022-01" db="EMBL/GenBank/DDBJ databases">
        <authorList>
            <person name="King R."/>
        </authorList>
    </citation>
    <scope>NUCLEOTIDE SEQUENCE</scope>
</reference>
<feature type="chain" id="PRO_5040405715" evidence="1">
    <location>
        <begin position="24"/>
        <end position="303"/>
    </location>
</feature>
<keyword evidence="3" id="KW-1185">Reference proteome</keyword>
<dbReference type="EMBL" id="OU900097">
    <property type="protein sequence ID" value="CAG9861423.1"/>
    <property type="molecule type" value="Genomic_DNA"/>
</dbReference>
<proteinExistence type="predicted"/>
<accession>A0A9N9XQ13</accession>
<dbReference type="AlphaFoldDB" id="A0A9N9XQ13"/>
<name>A0A9N9XQ13_PHYSR</name>
<organism evidence="2 3">
    <name type="scientific">Phyllotreta striolata</name>
    <name type="common">Striped flea beetle</name>
    <name type="synonym">Crioceris striolata</name>
    <dbReference type="NCBI Taxonomy" id="444603"/>
    <lineage>
        <taxon>Eukaryota</taxon>
        <taxon>Metazoa</taxon>
        <taxon>Ecdysozoa</taxon>
        <taxon>Arthropoda</taxon>
        <taxon>Hexapoda</taxon>
        <taxon>Insecta</taxon>
        <taxon>Pterygota</taxon>
        <taxon>Neoptera</taxon>
        <taxon>Endopterygota</taxon>
        <taxon>Coleoptera</taxon>
        <taxon>Polyphaga</taxon>
        <taxon>Cucujiformia</taxon>
        <taxon>Chrysomeloidea</taxon>
        <taxon>Chrysomelidae</taxon>
        <taxon>Galerucinae</taxon>
        <taxon>Alticini</taxon>
        <taxon>Phyllotreta</taxon>
    </lineage>
</organism>
<protein>
    <submittedName>
        <fullName evidence="2">Uncharacterized protein</fullName>
    </submittedName>
</protein>
<feature type="signal peptide" evidence="1">
    <location>
        <begin position="1"/>
        <end position="23"/>
    </location>
</feature>
<evidence type="ECO:0000313" key="2">
    <source>
        <dbReference type="EMBL" id="CAG9861423.1"/>
    </source>
</evidence>
<dbReference type="OrthoDB" id="8197773at2759"/>
<evidence type="ECO:0000313" key="3">
    <source>
        <dbReference type="Proteomes" id="UP001153712"/>
    </source>
</evidence>
<gene>
    <name evidence="2" type="ORF">PHYEVI_LOCUS7763</name>
</gene>